<sequence length="99" mass="11498">MHTDVEEIRRQRSERHHWRIVALPRNSGSRWEQDRDYKQDGQTPLRGIAAAVVVYATLHDDSQGSFPWNSVSEILIKSSFEASTSKQTTYLKVDFHILD</sequence>
<reference evidence="1 2" key="1">
    <citation type="journal article" date="2019" name="Sci. Rep.">
        <title>Orb-weaving spider Araneus ventricosus genome elucidates the spidroin gene catalogue.</title>
        <authorList>
            <person name="Kono N."/>
            <person name="Nakamura H."/>
            <person name="Ohtoshi R."/>
            <person name="Moran D.A.P."/>
            <person name="Shinohara A."/>
            <person name="Yoshida Y."/>
            <person name="Fujiwara M."/>
            <person name="Mori M."/>
            <person name="Tomita M."/>
            <person name="Arakawa K."/>
        </authorList>
    </citation>
    <scope>NUCLEOTIDE SEQUENCE [LARGE SCALE GENOMIC DNA]</scope>
</reference>
<dbReference type="Proteomes" id="UP000499080">
    <property type="component" value="Unassembled WGS sequence"/>
</dbReference>
<dbReference type="AlphaFoldDB" id="A0A4Y2L9B5"/>
<name>A0A4Y2L9B5_ARAVE</name>
<evidence type="ECO:0000313" key="2">
    <source>
        <dbReference type="Proteomes" id="UP000499080"/>
    </source>
</evidence>
<comment type="caution">
    <text evidence="1">The sequence shown here is derived from an EMBL/GenBank/DDBJ whole genome shotgun (WGS) entry which is preliminary data.</text>
</comment>
<protein>
    <submittedName>
        <fullName evidence="1">Uncharacterized protein</fullName>
    </submittedName>
</protein>
<keyword evidence="2" id="KW-1185">Reference proteome</keyword>
<gene>
    <name evidence="1" type="ORF">AVEN_268835_1</name>
</gene>
<organism evidence="1 2">
    <name type="scientific">Araneus ventricosus</name>
    <name type="common">Orbweaver spider</name>
    <name type="synonym">Epeira ventricosa</name>
    <dbReference type="NCBI Taxonomy" id="182803"/>
    <lineage>
        <taxon>Eukaryota</taxon>
        <taxon>Metazoa</taxon>
        <taxon>Ecdysozoa</taxon>
        <taxon>Arthropoda</taxon>
        <taxon>Chelicerata</taxon>
        <taxon>Arachnida</taxon>
        <taxon>Araneae</taxon>
        <taxon>Araneomorphae</taxon>
        <taxon>Entelegynae</taxon>
        <taxon>Araneoidea</taxon>
        <taxon>Araneidae</taxon>
        <taxon>Araneus</taxon>
    </lineage>
</organism>
<accession>A0A4Y2L9B5</accession>
<evidence type="ECO:0000313" key="1">
    <source>
        <dbReference type="EMBL" id="GBN11265.1"/>
    </source>
</evidence>
<dbReference type="EMBL" id="BGPR01005556">
    <property type="protein sequence ID" value="GBN11265.1"/>
    <property type="molecule type" value="Genomic_DNA"/>
</dbReference>
<proteinExistence type="predicted"/>